<evidence type="ECO:0000256" key="1">
    <source>
        <dbReference type="ARBA" id="ARBA00022737"/>
    </source>
</evidence>
<dbReference type="NCBIfam" id="TIGR00756">
    <property type="entry name" value="PPR"/>
    <property type="match status" value="4"/>
</dbReference>
<evidence type="ECO:0000256" key="3">
    <source>
        <dbReference type="SAM" id="MobiDB-lite"/>
    </source>
</evidence>
<dbReference type="PANTHER" id="PTHR47926:SF387">
    <property type="entry name" value="PENTATRICOPEPTIDE REPEAT-CONTAINING PROTEIN"/>
    <property type="match status" value="1"/>
</dbReference>
<dbReference type="PROSITE" id="PS51375">
    <property type="entry name" value="PPR"/>
    <property type="match status" value="4"/>
</dbReference>
<dbReference type="Pfam" id="PF01535">
    <property type="entry name" value="PPR"/>
    <property type="match status" value="6"/>
</dbReference>
<evidence type="ECO:0000313" key="4">
    <source>
        <dbReference type="EMBL" id="ERN15630.1"/>
    </source>
</evidence>
<dbReference type="InterPro" id="IPR046848">
    <property type="entry name" value="E_motif"/>
</dbReference>
<feature type="repeat" description="PPR" evidence="2">
    <location>
        <begin position="85"/>
        <end position="119"/>
    </location>
</feature>
<dbReference type="GO" id="GO:0009451">
    <property type="term" value="P:RNA modification"/>
    <property type="evidence" value="ECO:0007669"/>
    <property type="project" value="InterPro"/>
</dbReference>
<dbReference type="InterPro" id="IPR011990">
    <property type="entry name" value="TPR-like_helical_dom_sf"/>
</dbReference>
<feature type="repeat" description="PPR" evidence="2">
    <location>
        <begin position="257"/>
        <end position="291"/>
    </location>
</feature>
<dbReference type="OMA" id="FWRNPEL"/>
<sequence>MKRHLLECLKLHTHIIKTSLPTTIFTYNQLIEVYFKNTYIGEARQLFNEMPQKNVFSWNTMINGYIKNTNLLDAQFLFDLAPERDTVTYNSLLSGYSHNGFSTEALNMFKRMHKDGVHMDEFSFTTMLNLAANLVVLCYGVQVHSCMIKTRNIGKDGFSKSSLIHMYAKCSGLEEARRAFDDHGYSENFLHAVERETSARPMIKAFDEDKERENSSATERQTSKRELMSSNVMLAAYFHEGELDMGFNFFSSMAHHDTVTWNTVITGYFQNGHGETSLELFAKMVQEGVKLNAHSLANVLSACASLKALKHGRETHGWVLKNGYEMNSFISNSLVDMYCKCFRLQQAELIYTRICPENGFASTSLIMGYAQTGKLDKARRIFYSLTNQNIASWTAMISGYVKIQQSKASLNFFWDFLQSEKTTPDQLMLISVLSACAMQANLEKGKQIHAYIIRNGIEIEEKLGTELIDMYAKSGQIGYAKEVFQQLPIRDVPLYNAMIAGLGHHGREMEAIQLFQEMENIGIQPNGVTFIALLSACRHAGLLNSGQKYFNSMVQGYTITPESSHYASMIDLLGRANQLEQAVLLVRKSKGSNGLDPIVMGALIEACKRNADSKLAKELEEELLRVDPQNGARYVQLANVYAAEGKWGEMGRIRRKMKERDVVKSAGCSWIYVRNREHIFTAGDRTHTEAEAIYKLLANLNKEMKAFDTIST</sequence>
<feature type="compositionally biased region" description="Basic and acidic residues" evidence="3">
    <location>
        <begin position="205"/>
        <end position="214"/>
    </location>
</feature>
<feature type="repeat" description="PPR" evidence="2">
    <location>
        <begin position="491"/>
        <end position="525"/>
    </location>
</feature>
<protein>
    <recommendedName>
        <fullName evidence="6">Pentacotripeptide-repeat region of PRORP domain-containing protein</fullName>
    </recommendedName>
</protein>
<dbReference type="GO" id="GO:0003723">
    <property type="term" value="F:RNA binding"/>
    <property type="evidence" value="ECO:0007669"/>
    <property type="project" value="InterPro"/>
</dbReference>
<dbReference type="AlphaFoldDB" id="U5D078"/>
<dbReference type="Pfam" id="PF13041">
    <property type="entry name" value="PPR_2"/>
    <property type="match status" value="3"/>
</dbReference>
<feature type="region of interest" description="Disordered" evidence="3">
    <location>
        <begin position="205"/>
        <end position="224"/>
    </location>
</feature>
<evidence type="ECO:0008006" key="6">
    <source>
        <dbReference type="Google" id="ProtNLM"/>
    </source>
</evidence>
<dbReference type="eggNOG" id="KOG4197">
    <property type="taxonomic scope" value="Eukaryota"/>
</dbReference>
<dbReference type="InterPro" id="IPR046960">
    <property type="entry name" value="PPR_At4g14850-like_plant"/>
</dbReference>
<accession>U5D078</accession>
<keyword evidence="5" id="KW-1185">Reference proteome</keyword>
<gene>
    <name evidence="4" type="ORF">AMTR_s00048p00191570</name>
</gene>
<dbReference type="PANTHER" id="PTHR47926">
    <property type="entry name" value="PENTATRICOPEPTIDE REPEAT-CONTAINING PROTEIN"/>
    <property type="match status" value="1"/>
</dbReference>
<dbReference type="FunFam" id="1.25.40.10:FF:000090">
    <property type="entry name" value="Pentatricopeptide repeat-containing protein, chloroplastic"/>
    <property type="match status" value="1"/>
</dbReference>
<dbReference type="EMBL" id="KI392502">
    <property type="protein sequence ID" value="ERN15630.1"/>
    <property type="molecule type" value="Genomic_DNA"/>
</dbReference>
<dbReference type="FunFam" id="1.25.40.10:FF:000442">
    <property type="entry name" value="Pentatricopeptide repeat-containing protein At3g49710"/>
    <property type="match status" value="1"/>
</dbReference>
<dbReference type="InterPro" id="IPR002885">
    <property type="entry name" value="PPR_rpt"/>
</dbReference>
<proteinExistence type="predicted"/>
<organism evidence="4 5">
    <name type="scientific">Amborella trichopoda</name>
    <dbReference type="NCBI Taxonomy" id="13333"/>
    <lineage>
        <taxon>Eukaryota</taxon>
        <taxon>Viridiplantae</taxon>
        <taxon>Streptophyta</taxon>
        <taxon>Embryophyta</taxon>
        <taxon>Tracheophyta</taxon>
        <taxon>Spermatophyta</taxon>
        <taxon>Magnoliopsida</taxon>
        <taxon>Amborellales</taxon>
        <taxon>Amborellaceae</taxon>
        <taxon>Amborella</taxon>
    </lineage>
</organism>
<dbReference type="HOGENOM" id="CLU_002706_0_1_1"/>
<dbReference type="SUPFAM" id="SSF48452">
    <property type="entry name" value="TPR-like"/>
    <property type="match status" value="1"/>
</dbReference>
<evidence type="ECO:0000256" key="2">
    <source>
        <dbReference type="PROSITE-ProRule" id="PRU00708"/>
    </source>
</evidence>
<dbReference type="OrthoDB" id="198885at2759"/>
<dbReference type="Gene3D" id="1.25.40.10">
    <property type="entry name" value="Tetratricopeptide repeat domain"/>
    <property type="match status" value="4"/>
</dbReference>
<evidence type="ECO:0000313" key="5">
    <source>
        <dbReference type="Proteomes" id="UP000017836"/>
    </source>
</evidence>
<dbReference type="KEGG" id="atr:18443921"/>
<feature type="repeat" description="PPR" evidence="2">
    <location>
        <begin position="23"/>
        <end position="57"/>
    </location>
</feature>
<name>U5D078_AMBTC</name>
<keyword evidence="1" id="KW-0677">Repeat</keyword>
<reference evidence="5" key="1">
    <citation type="journal article" date="2013" name="Science">
        <title>The Amborella genome and the evolution of flowering plants.</title>
        <authorList>
            <consortium name="Amborella Genome Project"/>
        </authorList>
    </citation>
    <scope>NUCLEOTIDE SEQUENCE [LARGE SCALE GENOMIC DNA]</scope>
</reference>
<dbReference type="Proteomes" id="UP000017836">
    <property type="component" value="Unassembled WGS sequence"/>
</dbReference>
<dbReference type="Pfam" id="PF20431">
    <property type="entry name" value="E_motif"/>
    <property type="match status" value="1"/>
</dbReference>
<dbReference type="Gramene" id="ERN15630">
    <property type="protein sequence ID" value="ERN15630"/>
    <property type="gene ID" value="AMTR_s00048p00191570"/>
</dbReference>